<accession>A0ACC2X508</accession>
<dbReference type="Proteomes" id="UP001234202">
    <property type="component" value="Unassembled WGS sequence"/>
</dbReference>
<dbReference type="EMBL" id="JASBWV010000029">
    <property type="protein sequence ID" value="KAJ9118377.1"/>
    <property type="molecule type" value="Genomic_DNA"/>
</dbReference>
<name>A0ACC2X508_9TREE</name>
<evidence type="ECO:0000313" key="1">
    <source>
        <dbReference type="EMBL" id="KAJ9118377.1"/>
    </source>
</evidence>
<proteinExistence type="predicted"/>
<protein>
    <submittedName>
        <fullName evidence="1">Uncharacterized protein</fullName>
    </submittedName>
</protein>
<comment type="caution">
    <text evidence="1">The sequence shown here is derived from an EMBL/GenBank/DDBJ whole genome shotgun (WGS) entry which is preliminary data.</text>
</comment>
<reference evidence="1" key="1">
    <citation type="submission" date="2023-04" db="EMBL/GenBank/DDBJ databases">
        <title>Draft Genome sequencing of Naganishia species isolated from polar environments using Oxford Nanopore Technology.</title>
        <authorList>
            <person name="Leo P."/>
            <person name="Venkateswaran K."/>
        </authorList>
    </citation>
    <scope>NUCLEOTIDE SEQUENCE</scope>
    <source>
        <strain evidence="1">DBVPG 5303</strain>
    </source>
</reference>
<keyword evidence="2" id="KW-1185">Reference proteome</keyword>
<sequence>MSVKTPTIKLSTTNDEMPLVGMGMWKVPNEVCANTVYQAIKAGVRMFDSSSDYGNEKESGEGLRRALAEGLVKREELFIVSKLWNTYKQPEQVEIQIRRQLQDWQTDYFDLYLIHFPIALKYVDPAVSYPPGWFTAEGKIELDRAPLHKTWAAMEKLVSLKLAKNIGVCNFGGQLLADLMTYAEIPPAVCQIESHAYLRQTDLVELCEAYGIRVMAFSTFGPASWLEIGVPSATQVDSLFTHPAITKIADAHHVTPGQVLLRWFTQRNIIVIPKTVKPERMVENLKSSTFNLTEEDIEAINGLDKGFRMGNTKVFDPRLAIYA</sequence>
<evidence type="ECO:0000313" key="2">
    <source>
        <dbReference type="Proteomes" id="UP001234202"/>
    </source>
</evidence>
<gene>
    <name evidence="1" type="ORF">QFC24_006206</name>
</gene>
<organism evidence="1 2">
    <name type="scientific">Naganishia onofrii</name>
    <dbReference type="NCBI Taxonomy" id="1851511"/>
    <lineage>
        <taxon>Eukaryota</taxon>
        <taxon>Fungi</taxon>
        <taxon>Dikarya</taxon>
        <taxon>Basidiomycota</taxon>
        <taxon>Agaricomycotina</taxon>
        <taxon>Tremellomycetes</taxon>
        <taxon>Filobasidiales</taxon>
        <taxon>Filobasidiaceae</taxon>
        <taxon>Naganishia</taxon>
    </lineage>
</organism>